<sequence length="115" mass="12841">MITTEVKHLMKKSGDEGRCETMLAITQSLLAAVGISMSEAQWLSLVSHLSAMVYRSVNNDPIPPVDKGMFQEVSAESIELAAKVCEMLPELHEDEKYLLSIHFESAKITNEMKEE</sequence>
<evidence type="ECO:0000313" key="2">
    <source>
        <dbReference type="EMBL" id="SDY14958.1"/>
    </source>
</evidence>
<evidence type="ECO:0000313" key="3">
    <source>
        <dbReference type="Proteomes" id="UP000198935"/>
    </source>
</evidence>
<organism evidence="2 3">
    <name type="scientific">Evansella caseinilytica</name>
    <dbReference type="NCBI Taxonomy" id="1503961"/>
    <lineage>
        <taxon>Bacteria</taxon>
        <taxon>Bacillati</taxon>
        <taxon>Bacillota</taxon>
        <taxon>Bacilli</taxon>
        <taxon>Bacillales</taxon>
        <taxon>Bacillaceae</taxon>
        <taxon>Evansella</taxon>
    </lineage>
</organism>
<proteinExistence type="predicted"/>
<dbReference type="InterPro" id="IPR036634">
    <property type="entry name" value="PRD_sf"/>
</dbReference>
<accession>A0A1H3HJH8</accession>
<dbReference type="SUPFAM" id="SSF63520">
    <property type="entry name" value="PTS-regulatory domain, PRD"/>
    <property type="match status" value="1"/>
</dbReference>
<dbReference type="Gene3D" id="1.10.1790.10">
    <property type="entry name" value="PRD domain"/>
    <property type="match status" value="1"/>
</dbReference>
<dbReference type="OrthoDB" id="2879550at2"/>
<dbReference type="PROSITE" id="PS51372">
    <property type="entry name" value="PRD_2"/>
    <property type="match status" value="1"/>
</dbReference>
<keyword evidence="3" id="KW-1185">Reference proteome</keyword>
<dbReference type="STRING" id="1503961.SAMN05421736_101502"/>
<gene>
    <name evidence="2" type="ORF">SAMN05421736_101502</name>
</gene>
<dbReference type="EMBL" id="FNPI01000001">
    <property type="protein sequence ID" value="SDY14958.1"/>
    <property type="molecule type" value="Genomic_DNA"/>
</dbReference>
<feature type="domain" description="PRD" evidence="1">
    <location>
        <begin position="13"/>
        <end position="113"/>
    </location>
</feature>
<dbReference type="AlphaFoldDB" id="A0A1H3HJH8"/>
<protein>
    <submittedName>
        <fullName evidence="2">PRD domain protein EF_0829/AHA_3910</fullName>
    </submittedName>
</protein>
<dbReference type="InterPro" id="IPR020044">
    <property type="entry name" value="PRD_EF0829/AHA3910"/>
</dbReference>
<dbReference type="InterPro" id="IPR011608">
    <property type="entry name" value="PRD"/>
</dbReference>
<dbReference type="NCBIfam" id="TIGR03582">
    <property type="entry name" value="EF_0829"/>
    <property type="match status" value="1"/>
</dbReference>
<evidence type="ECO:0000259" key="1">
    <source>
        <dbReference type="PROSITE" id="PS51372"/>
    </source>
</evidence>
<dbReference type="Pfam" id="PF00874">
    <property type="entry name" value="PRD"/>
    <property type="match status" value="1"/>
</dbReference>
<dbReference type="GO" id="GO:0006355">
    <property type="term" value="P:regulation of DNA-templated transcription"/>
    <property type="evidence" value="ECO:0007669"/>
    <property type="project" value="InterPro"/>
</dbReference>
<reference evidence="3" key="1">
    <citation type="submission" date="2016-10" db="EMBL/GenBank/DDBJ databases">
        <authorList>
            <person name="Varghese N."/>
            <person name="Submissions S."/>
        </authorList>
    </citation>
    <scope>NUCLEOTIDE SEQUENCE [LARGE SCALE GENOMIC DNA]</scope>
    <source>
        <strain evidence="3">SP</strain>
    </source>
</reference>
<dbReference type="Proteomes" id="UP000198935">
    <property type="component" value="Unassembled WGS sequence"/>
</dbReference>
<name>A0A1H3HJH8_9BACI</name>